<evidence type="ECO:0000313" key="1">
    <source>
        <dbReference type="EMBL" id="OUD02751.1"/>
    </source>
</evidence>
<reference evidence="1 2" key="1">
    <citation type="submission" date="2017-05" db="EMBL/GenBank/DDBJ databases">
        <title>Biotechnological potential of actinobacteria isolated from South African environments.</title>
        <authorList>
            <person name="Le Roes-Hill M."/>
            <person name="Prins A."/>
            <person name="Durrell K.A."/>
        </authorList>
    </citation>
    <scope>NUCLEOTIDE SEQUENCE [LARGE SCALE GENOMIC DNA]</scope>
    <source>
        <strain evidence="1 2">HMC13</strain>
    </source>
</reference>
<protein>
    <submittedName>
        <fullName evidence="1">Uncharacterized protein</fullName>
    </submittedName>
</protein>
<name>A0A243S746_9ACTN</name>
<evidence type="ECO:0000313" key="2">
    <source>
        <dbReference type="Proteomes" id="UP000195105"/>
    </source>
</evidence>
<dbReference type="Proteomes" id="UP000195105">
    <property type="component" value="Unassembled WGS sequence"/>
</dbReference>
<proteinExistence type="predicted"/>
<sequence length="78" mass="8751">MKTRSRADRYVMTATAWSAVMFFKCLADPGRRGRPLRARDCVGRPGFLCLENETVDMLFDGVGIRSFNAAEDTVLFGE</sequence>
<accession>A0A243S746</accession>
<dbReference type="EMBL" id="NGFN01000064">
    <property type="protein sequence ID" value="OUD02751.1"/>
    <property type="molecule type" value="Genomic_DNA"/>
</dbReference>
<keyword evidence="2" id="KW-1185">Reference proteome</keyword>
<gene>
    <name evidence="1" type="ORF">CA983_13270</name>
</gene>
<dbReference type="AlphaFoldDB" id="A0A243S746"/>
<organism evidence="1 2">
    <name type="scientific">Streptomyces swartbergensis</name>
    <dbReference type="NCBI Taxonomy" id="487165"/>
    <lineage>
        <taxon>Bacteria</taxon>
        <taxon>Bacillati</taxon>
        <taxon>Actinomycetota</taxon>
        <taxon>Actinomycetes</taxon>
        <taxon>Kitasatosporales</taxon>
        <taxon>Streptomycetaceae</taxon>
        <taxon>Streptomyces</taxon>
    </lineage>
</organism>
<comment type="caution">
    <text evidence="1">The sequence shown here is derived from an EMBL/GenBank/DDBJ whole genome shotgun (WGS) entry which is preliminary data.</text>
</comment>